<sequence length="74" mass="8445">MSGGIIGEEWKGKADVFVDRLIVMGVGHYIVIIAGVIAVCIFYRKDEQLPETRTSSYLFFFWKRNVLTVDKFIG</sequence>
<evidence type="ECO:0000313" key="3">
    <source>
        <dbReference type="Proteomes" id="UP000008037"/>
    </source>
</evidence>
<keyword evidence="1" id="KW-0812">Transmembrane</keyword>
<evidence type="ECO:0000256" key="1">
    <source>
        <dbReference type="SAM" id="Phobius"/>
    </source>
</evidence>
<keyword evidence="1" id="KW-0472">Membrane</keyword>
<dbReference type="EMBL" id="CP002408">
    <property type="protein sequence ID" value="AFU60456.1"/>
    <property type="molecule type" value="Genomic_DNA"/>
</dbReference>
<dbReference type="AlphaFoldDB" id="K0IGC7"/>
<reference evidence="2 3" key="1">
    <citation type="journal article" date="2012" name="Environ. Microbiol.">
        <title>The genome of the ammonia-oxidizing Candidatus Nitrososphaera gargensis: insights into metabolic versatility and environmental adaptations.</title>
        <authorList>
            <person name="Spang A."/>
            <person name="Poehlein A."/>
            <person name="Offre P."/>
            <person name="Zumbragel S."/>
            <person name="Haider S."/>
            <person name="Rychlik N."/>
            <person name="Nowka B."/>
            <person name="Schmeisser C."/>
            <person name="Lebedeva E.V."/>
            <person name="Rattei T."/>
            <person name="Bohm C."/>
            <person name="Schmid M."/>
            <person name="Galushko A."/>
            <person name="Hatzenpichler R."/>
            <person name="Weinmaier T."/>
            <person name="Daniel R."/>
            <person name="Schleper C."/>
            <person name="Spieck E."/>
            <person name="Streit W."/>
            <person name="Wagner M."/>
        </authorList>
    </citation>
    <scope>NUCLEOTIDE SEQUENCE [LARGE SCALE GENOMIC DNA]</scope>
    <source>
        <strain evidence="3">Ga9.2</strain>
    </source>
</reference>
<dbReference type="HOGENOM" id="CLU_2679068_0_0_2"/>
<feature type="transmembrane region" description="Helical" evidence="1">
    <location>
        <begin position="21"/>
        <end position="43"/>
    </location>
</feature>
<protein>
    <submittedName>
        <fullName evidence="2">Uncharacterized protein</fullName>
    </submittedName>
</protein>
<dbReference type="STRING" id="1237085.Ngar_c35430"/>
<dbReference type="Proteomes" id="UP000008037">
    <property type="component" value="Chromosome"/>
</dbReference>
<keyword evidence="3" id="KW-1185">Reference proteome</keyword>
<dbReference type="GeneID" id="13797354"/>
<dbReference type="OrthoDB" id="387278at2157"/>
<dbReference type="BioCyc" id="CNIT1237085:G1324-3544-MONOMER"/>
<dbReference type="InParanoid" id="K0IGC7"/>
<keyword evidence="1" id="KW-1133">Transmembrane helix</keyword>
<name>K0IGC7_NITGG</name>
<gene>
    <name evidence="2" type="ordered locus">Ngar_c35430</name>
</gene>
<organism evidence="2 3">
    <name type="scientific">Nitrososphaera gargensis (strain Ga9.2)</name>
    <dbReference type="NCBI Taxonomy" id="1237085"/>
    <lineage>
        <taxon>Archaea</taxon>
        <taxon>Nitrososphaerota</taxon>
        <taxon>Nitrososphaeria</taxon>
        <taxon>Nitrososphaerales</taxon>
        <taxon>Nitrososphaeraceae</taxon>
        <taxon>Nitrososphaera</taxon>
    </lineage>
</organism>
<accession>K0IGC7</accession>
<dbReference type="KEGG" id="nga:Ngar_c35430"/>
<evidence type="ECO:0000313" key="2">
    <source>
        <dbReference type="EMBL" id="AFU60456.1"/>
    </source>
</evidence>
<dbReference type="RefSeq" id="WP_015020988.1">
    <property type="nucleotide sequence ID" value="NC_018719.1"/>
</dbReference>
<proteinExistence type="predicted"/>